<feature type="compositionally biased region" description="Gly residues" evidence="1">
    <location>
        <begin position="76"/>
        <end position="86"/>
    </location>
</feature>
<reference evidence="2" key="1">
    <citation type="submission" date="2017-07" db="EMBL/GenBank/DDBJ databases">
        <title>Taro Niue Genome Assembly and Annotation.</title>
        <authorList>
            <person name="Atibalentja N."/>
            <person name="Keating K."/>
            <person name="Fields C.J."/>
        </authorList>
    </citation>
    <scope>NUCLEOTIDE SEQUENCE</scope>
    <source>
        <strain evidence="2">Niue_2</strain>
        <tissue evidence="2">Leaf</tissue>
    </source>
</reference>
<organism evidence="2 3">
    <name type="scientific">Colocasia esculenta</name>
    <name type="common">Wild taro</name>
    <name type="synonym">Arum esculentum</name>
    <dbReference type="NCBI Taxonomy" id="4460"/>
    <lineage>
        <taxon>Eukaryota</taxon>
        <taxon>Viridiplantae</taxon>
        <taxon>Streptophyta</taxon>
        <taxon>Embryophyta</taxon>
        <taxon>Tracheophyta</taxon>
        <taxon>Spermatophyta</taxon>
        <taxon>Magnoliopsida</taxon>
        <taxon>Liliopsida</taxon>
        <taxon>Araceae</taxon>
        <taxon>Aroideae</taxon>
        <taxon>Colocasieae</taxon>
        <taxon>Colocasia</taxon>
    </lineage>
</organism>
<gene>
    <name evidence="2" type="ORF">Taro_029513</name>
</gene>
<sequence>MSLHLVGVVWRSSWQLGSRRSPTPSRSSTAFSSAATCTNRPLKVDQSYNLKNFSTCITGSSTTLAGGGGGTGATKGTSTLGGGGTGASDTAPPIIGGTVAGGTSAC</sequence>
<comment type="caution">
    <text evidence="2">The sequence shown here is derived from an EMBL/GenBank/DDBJ whole genome shotgun (WGS) entry which is preliminary data.</text>
</comment>
<evidence type="ECO:0000313" key="2">
    <source>
        <dbReference type="EMBL" id="MQL96830.1"/>
    </source>
</evidence>
<dbReference type="Proteomes" id="UP000652761">
    <property type="component" value="Unassembled WGS sequence"/>
</dbReference>
<dbReference type="AlphaFoldDB" id="A0A843VTG3"/>
<keyword evidence="3" id="KW-1185">Reference proteome</keyword>
<evidence type="ECO:0000256" key="1">
    <source>
        <dbReference type="SAM" id="MobiDB-lite"/>
    </source>
</evidence>
<accession>A0A843VTG3</accession>
<proteinExistence type="predicted"/>
<name>A0A843VTG3_COLES</name>
<dbReference type="EMBL" id="NMUH01001964">
    <property type="protein sequence ID" value="MQL96830.1"/>
    <property type="molecule type" value="Genomic_DNA"/>
</dbReference>
<evidence type="ECO:0000313" key="3">
    <source>
        <dbReference type="Proteomes" id="UP000652761"/>
    </source>
</evidence>
<protein>
    <submittedName>
        <fullName evidence="2">Uncharacterized protein</fullName>
    </submittedName>
</protein>
<feature type="region of interest" description="Disordered" evidence="1">
    <location>
        <begin position="76"/>
        <end position="106"/>
    </location>
</feature>